<evidence type="ECO:0000256" key="3">
    <source>
        <dbReference type="ARBA" id="ARBA00022692"/>
    </source>
</evidence>
<dbReference type="PANTHER" id="PTHR46121:SF1">
    <property type="entry name" value="STARD3 N-TERMINAL-LIKE PROTEIN"/>
    <property type="match status" value="1"/>
</dbReference>
<evidence type="ECO:0000259" key="7">
    <source>
        <dbReference type="PROSITE" id="PS51439"/>
    </source>
</evidence>
<gene>
    <name evidence="8" type="ORF">AGOR_G00040770</name>
</gene>
<comment type="similarity">
    <text evidence="2">Belongs to the STARD3 family.</text>
</comment>
<evidence type="ECO:0000256" key="4">
    <source>
        <dbReference type="ARBA" id="ARBA00023136"/>
    </source>
</evidence>
<feature type="transmembrane region" description="Helical" evidence="6">
    <location>
        <begin position="73"/>
        <end position="93"/>
    </location>
</feature>
<accession>A0A8T3E221</accession>
<dbReference type="AlphaFoldDB" id="A0A8T3E221"/>
<dbReference type="GO" id="GO:0015485">
    <property type="term" value="F:cholesterol binding"/>
    <property type="evidence" value="ECO:0007669"/>
    <property type="project" value="TreeGrafter"/>
</dbReference>
<dbReference type="Pfam" id="PF10457">
    <property type="entry name" value="MENTAL"/>
    <property type="match status" value="1"/>
</dbReference>
<evidence type="ECO:0000313" key="9">
    <source>
        <dbReference type="Proteomes" id="UP000829720"/>
    </source>
</evidence>
<dbReference type="GO" id="GO:0005789">
    <property type="term" value="C:endoplasmic reticulum membrane"/>
    <property type="evidence" value="ECO:0007669"/>
    <property type="project" value="TreeGrafter"/>
</dbReference>
<feature type="compositionally biased region" description="Acidic residues" evidence="5">
    <location>
        <begin position="207"/>
        <end position="218"/>
    </location>
</feature>
<evidence type="ECO:0000256" key="1">
    <source>
        <dbReference type="ARBA" id="ARBA00004107"/>
    </source>
</evidence>
<dbReference type="PROSITE" id="PS51439">
    <property type="entry name" value="MENTAL"/>
    <property type="match status" value="1"/>
</dbReference>
<evidence type="ECO:0000256" key="5">
    <source>
        <dbReference type="SAM" id="MobiDB-lite"/>
    </source>
</evidence>
<dbReference type="Proteomes" id="UP000829720">
    <property type="component" value="Unassembled WGS sequence"/>
</dbReference>
<comment type="subcellular location">
    <subcellularLocation>
        <location evidence="1">Late endosome membrane</location>
        <topology evidence="1">Multi-pass membrane protein</topology>
    </subcellularLocation>
</comment>
<feature type="domain" description="MENTAL" evidence="7">
    <location>
        <begin position="25"/>
        <end position="207"/>
    </location>
</feature>
<dbReference type="OrthoDB" id="5912992at2759"/>
<keyword evidence="6" id="KW-1133">Transmembrane helix</keyword>
<dbReference type="InterPro" id="IPR019498">
    <property type="entry name" value="MENTAL"/>
</dbReference>
<dbReference type="PANTHER" id="PTHR46121">
    <property type="entry name" value="STEROIDOGENIC ACUTE REGULATORY PROTEIN-LIKE"/>
    <property type="match status" value="1"/>
</dbReference>
<keyword evidence="9" id="KW-1185">Reference proteome</keyword>
<feature type="transmembrane region" description="Helical" evidence="6">
    <location>
        <begin position="140"/>
        <end position="159"/>
    </location>
</feature>
<reference evidence="8" key="1">
    <citation type="submission" date="2021-01" db="EMBL/GenBank/DDBJ databases">
        <authorList>
            <person name="Zahm M."/>
            <person name="Roques C."/>
            <person name="Cabau C."/>
            <person name="Klopp C."/>
            <person name="Donnadieu C."/>
            <person name="Jouanno E."/>
            <person name="Lampietro C."/>
            <person name="Louis A."/>
            <person name="Herpin A."/>
            <person name="Echchiki A."/>
            <person name="Berthelot C."/>
            <person name="Parey E."/>
            <person name="Roest-Crollius H."/>
            <person name="Braasch I."/>
            <person name="Postlethwait J."/>
            <person name="Bobe J."/>
            <person name="Montfort J."/>
            <person name="Bouchez O."/>
            <person name="Begum T."/>
            <person name="Mejri S."/>
            <person name="Adams A."/>
            <person name="Chen W.-J."/>
            <person name="Guiguen Y."/>
        </authorList>
    </citation>
    <scope>NUCLEOTIDE SEQUENCE</scope>
    <source>
        <tissue evidence="8">Blood</tissue>
    </source>
</reference>
<dbReference type="EMBL" id="JAERUA010000003">
    <property type="protein sequence ID" value="KAI1902054.1"/>
    <property type="molecule type" value="Genomic_DNA"/>
</dbReference>
<protein>
    <recommendedName>
        <fullName evidence="7">MENTAL domain-containing protein</fullName>
    </recommendedName>
</protein>
<dbReference type="GO" id="GO:0140284">
    <property type="term" value="C:endoplasmic reticulum-endosome membrane contact site"/>
    <property type="evidence" value="ECO:0007669"/>
    <property type="project" value="TreeGrafter"/>
</dbReference>
<dbReference type="GO" id="GO:0030301">
    <property type="term" value="P:cholesterol transport"/>
    <property type="evidence" value="ECO:0007669"/>
    <property type="project" value="TreeGrafter"/>
</dbReference>
<keyword evidence="4 6" id="KW-0472">Membrane</keyword>
<feature type="transmembrane region" description="Helical" evidence="6">
    <location>
        <begin position="32"/>
        <end position="53"/>
    </location>
</feature>
<evidence type="ECO:0000256" key="2">
    <source>
        <dbReference type="ARBA" id="ARBA00010909"/>
    </source>
</evidence>
<sequence length="226" mass="25595">MDAPPTALPDSTAHPQSHDTGQKCISDIRRTFCLFVTFDLLFVSLLWIIELNVNGKIKDRVVDEVLHFDYHSSFFDIFVLAVLRFLALILAYAAFKLHHWWVIAITTAVTSVAVTVKVFFATSYWVTPPPVLLVSSKGTFTYLLPIISFILAWVETWILDFKVLPEEAETENRLLSIAVARVRPRLQHPTLHPDGQFYSPPESVADSVEDVVSDEDIGKEDQRPLV</sequence>
<dbReference type="GO" id="GO:0099044">
    <property type="term" value="P:vesicle tethering to endoplasmic reticulum"/>
    <property type="evidence" value="ECO:0007669"/>
    <property type="project" value="TreeGrafter"/>
</dbReference>
<proteinExistence type="inferred from homology"/>
<dbReference type="GO" id="GO:0005765">
    <property type="term" value="C:lysosomal membrane"/>
    <property type="evidence" value="ECO:0007669"/>
    <property type="project" value="TreeGrafter"/>
</dbReference>
<dbReference type="InterPro" id="IPR051869">
    <property type="entry name" value="STARD3"/>
</dbReference>
<feature type="transmembrane region" description="Helical" evidence="6">
    <location>
        <begin position="100"/>
        <end position="120"/>
    </location>
</feature>
<organism evidence="8 9">
    <name type="scientific">Albula goreensis</name>
    <dbReference type="NCBI Taxonomy" id="1534307"/>
    <lineage>
        <taxon>Eukaryota</taxon>
        <taxon>Metazoa</taxon>
        <taxon>Chordata</taxon>
        <taxon>Craniata</taxon>
        <taxon>Vertebrata</taxon>
        <taxon>Euteleostomi</taxon>
        <taxon>Actinopterygii</taxon>
        <taxon>Neopterygii</taxon>
        <taxon>Teleostei</taxon>
        <taxon>Albuliformes</taxon>
        <taxon>Albulidae</taxon>
        <taxon>Albula</taxon>
    </lineage>
</organism>
<evidence type="ECO:0000313" key="8">
    <source>
        <dbReference type="EMBL" id="KAI1902054.1"/>
    </source>
</evidence>
<keyword evidence="3 6" id="KW-0812">Transmembrane</keyword>
<comment type="caution">
    <text evidence="8">The sequence shown here is derived from an EMBL/GenBank/DDBJ whole genome shotgun (WGS) entry which is preliminary data.</text>
</comment>
<dbReference type="GO" id="GO:0031902">
    <property type="term" value="C:late endosome membrane"/>
    <property type="evidence" value="ECO:0007669"/>
    <property type="project" value="UniProtKB-SubCell"/>
</dbReference>
<evidence type="ECO:0000256" key="6">
    <source>
        <dbReference type="SAM" id="Phobius"/>
    </source>
</evidence>
<name>A0A8T3E221_9TELE</name>
<feature type="region of interest" description="Disordered" evidence="5">
    <location>
        <begin position="190"/>
        <end position="226"/>
    </location>
</feature>